<evidence type="ECO:0000313" key="8">
    <source>
        <dbReference type="Proteomes" id="UP000067444"/>
    </source>
</evidence>
<keyword evidence="3" id="KW-0831">Ubiquinone biosynthesis</keyword>
<dbReference type="Pfam" id="PF08511">
    <property type="entry name" value="COQ9"/>
    <property type="match status" value="1"/>
</dbReference>
<protein>
    <submittedName>
        <fullName evidence="7">Uncharacterized protein</fullName>
    </submittedName>
</protein>
<comment type="similarity">
    <text evidence="2">Belongs to the COQ9 family.</text>
</comment>
<name>A0A0K0Y8S3_9RHOB</name>
<sequence>MTTALTLLDAILPHVAFDGWSNEAFAAAAEDCGATLEEARALCPRGASDLAVLFHTEGDAAMVTALKAADLSEMRFRDKVAHAVRLRLDAVTDKEAVRRGSALFALPHMAPIGSKLIWGTADAIWTALGDTSEDVNYYTKRATLSAVYGAVVLFWLGDDTDDGQATTDFIDRRIENVMQFESFKAALNKNPLTKPFAGALERFTSHIKAPSAPADDLPGSWSTRR</sequence>
<evidence type="ECO:0000256" key="5">
    <source>
        <dbReference type="ARBA" id="ARBA00023121"/>
    </source>
</evidence>
<dbReference type="PATRIC" id="fig|1458307.3.peg.2879"/>
<proteinExistence type="inferred from homology"/>
<dbReference type="PANTHER" id="PTHR21427:SF19">
    <property type="entry name" value="UBIQUINONE BIOSYNTHESIS PROTEIN COQ9, MITOCHONDRIAL"/>
    <property type="match status" value="1"/>
</dbReference>
<dbReference type="KEGG" id="otm:OSB_28460"/>
<dbReference type="NCBIfam" id="TIGR02396">
    <property type="entry name" value="diverge_rpsU"/>
    <property type="match status" value="1"/>
</dbReference>
<reference evidence="7 8" key="1">
    <citation type="journal article" date="2015" name="Genome Announc.">
        <title>Closed Genome Sequence of Octadecabacter temperatus SB1, the First Mesophilic Species of the Genus Octadecabacter.</title>
        <authorList>
            <person name="Voget S."/>
            <person name="Billerbeck S."/>
            <person name="Simon M."/>
            <person name="Daniel R."/>
        </authorList>
    </citation>
    <scope>NUCLEOTIDE SEQUENCE [LARGE SCALE GENOMIC DNA]</scope>
    <source>
        <strain evidence="7 8">SB1</strain>
    </source>
</reference>
<dbReference type="RefSeq" id="WP_049835576.1">
    <property type="nucleotide sequence ID" value="NZ_CP012160.1"/>
</dbReference>
<evidence type="ECO:0000256" key="2">
    <source>
        <dbReference type="ARBA" id="ARBA00010766"/>
    </source>
</evidence>
<keyword evidence="4" id="KW-0809">Transit peptide</keyword>
<keyword evidence="5" id="KW-0446">Lipid-binding</keyword>
<evidence type="ECO:0000313" key="7">
    <source>
        <dbReference type="EMBL" id="AKS47369.1"/>
    </source>
</evidence>
<dbReference type="AlphaFoldDB" id="A0A0K0Y8S3"/>
<dbReference type="InterPro" id="IPR012762">
    <property type="entry name" value="Ubiq_biosynth_COQ9"/>
</dbReference>
<evidence type="ECO:0000256" key="6">
    <source>
        <dbReference type="ARBA" id="ARBA00058104"/>
    </source>
</evidence>
<evidence type="ECO:0000256" key="1">
    <source>
        <dbReference type="ARBA" id="ARBA00004749"/>
    </source>
</evidence>
<dbReference type="PANTHER" id="PTHR21427">
    <property type="entry name" value="UBIQUINONE BIOSYNTHESIS PROTEIN COQ9, MITOCHONDRIAL"/>
    <property type="match status" value="1"/>
</dbReference>
<evidence type="ECO:0000256" key="4">
    <source>
        <dbReference type="ARBA" id="ARBA00022946"/>
    </source>
</evidence>
<dbReference type="GO" id="GO:0008289">
    <property type="term" value="F:lipid binding"/>
    <property type="evidence" value="ECO:0007669"/>
    <property type="project" value="UniProtKB-KW"/>
</dbReference>
<dbReference type="OrthoDB" id="7201143at2"/>
<dbReference type="Proteomes" id="UP000067444">
    <property type="component" value="Chromosome"/>
</dbReference>
<dbReference type="EMBL" id="CP012160">
    <property type="protein sequence ID" value="AKS47369.1"/>
    <property type="molecule type" value="Genomic_DNA"/>
</dbReference>
<dbReference type="GO" id="GO:0006744">
    <property type="term" value="P:ubiquinone biosynthetic process"/>
    <property type="evidence" value="ECO:0007669"/>
    <property type="project" value="UniProtKB-KW"/>
</dbReference>
<evidence type="ECO:0000256" key="3">
    <source>
        <dbReference type="ARBA" id="ARBA00022688"/>
    </source>
</evidence>
<comment type="function">
    <text evidence="6">Membrane-associated protein that warps the membrane surface to access and bind aromatic isoprenes with high specificity, including ubiquinone (CoQ) isoprene intermediates and presents them directly to COQ7, therefore facilitating the COQ7-mediated hydroxylase step. Participates in the biosynthesis of coenzyme Q, also named ubiquinone, an essential lipid-soluble electron transporter for aerobic cellular respiration.</text>
</comment>
<dbReference type="InterPro" id="IPR013718">
    <property type="entry name" value="COQ9_C"/>
</dbReference>
<dbReference type="Gene3D" id="1.10.357.10">
    <property type="entry name" value="Tetracycline Repressor, domain 2"/>
    <property type="match status" value="1"/>
</dbReference>
<gene>
    <name evidence="7" type="ORF">OSB_28460</name>
</gene>
<dbReference type="STRING" id="1458307.OSB_28460"/>
<accession>A0A0K0Y8S3</accession>
<keyword evidence="8" id="KW-1185">Reference proteome</keyword>
<comment type="pathway">
    <text evidence="1">Cofactor biosynthesis; ubiquinone biosynthesis.</text>
</comment>
<organism evidence="7 8">
    <name type="scientific">Octadecabacter temperatus</name>
    <dbReference type="NCBI Taxonomy" id="1458307"/>
    <lineage>
        <taxon>Bacteria</taxon>
        <taxon>Pseudomonadati</taxon>
        <taxon>Pseudomonadota</taxon>
        <taxon>Alphaproteobacteria</taxon>
        <taxon>Rhodobacterales</taxon>
        <taxon>Roseobacteraceae</taxon>
        <taxon>Octadecabacter</taxon>
    </lineage>
</organism>